<evidence type="ECO:0000313" key="2">
    <source>
        <dbReference type="EMBL" id="RDU59040.1"/>
    </source>
</evidence>
<dbReference type="AlphaFoldDB" id="A0A3D8I1M7"/>
<dbReference type="EMBL" id="NXLQ01000157">
    <property type="protein sequence ID" value="RDU59040.1"/>
    <property type="molecule type" value="Genomic_DNA"/>
</dbReference>
<reference evidence="2 3" key="1">
    <citation type="submission" date="2018-04" db="EMBL/GenBank/DDBJ databases">
        <title>Novel Campyloabacter and Helicobacter Species and Strains.</title>
        <authorList>
            <person name="Mannion A.J."/>
            <person name="Shen Z."/>
            <person name="Fox J.G."/>
        </authorList>
    </citation>
    <scope>NUCLEOTIDE SEQUENCE [LARGE SCALE GENOMIC DNA]</scope>
    <source>
        <strain evidence="2 3">MIT 17-337</strain>
    </source>
</reference>
<gene>
    <name evidence="2" type="ORF">CQA53_11665</name>
</gene>
<keyword evidence="1" id="KW-0472">Membrane</keyword>
<accession>A0A3D8I1M7</accession>
<comment type="caution">
    <text evidence="2">The sequence shown here is derived from an EMBL/GenBank/DDBJ whole genome shotgun (WGS) entry which is preliminary data.</text>
</comment>
<feature type="transmembrane region" description="Helical" evidence="1">
    <location>
        <begin position="14"/>
        <end position="37"/>
    </location>
</feature>
<proteinExistence type="predicted"/>
<name>A0A3D8I1M7_9HELI</name>
<sequence length="134" mass="15847">FLINKILHKKYSQYLSLILPCLSSIFYFMLIMGGISFKSIDPQYYEFKRLCYLNAGKIIVGTPTEDYNDVKYIIHKQILSRVKEISFQKITNNQVEFYINNTYFYYNYGIFLKGDAGIGWGIDFRRKILQCSNI</sequence>
<protein>
    <submittedName>
        <fullName evidence="2">Uncharacterized protein</fullName>
    </submittedName>
</protein>
<evidence type="ECO:0000256" key="1">
    <source>
        <dbReference type="SAM" id="Phobius"/>
    </source>
</evidence>
<evidence type="ECO:0000313" key="3">
    <source>
        <dbReference type="Proteomes" id="UP000256379"/>
    </source>
</evidence>
<keyword evidence="1" id="KW-0812">Transmembrane</keyword>
<dbReference type="OrthoDB" id="5325618at2"/>
<dbReference type="RefSeq" id="WP_115544039.1">
    <property type="nucleotide sequence ID" value="NZ_NXLQ01000157.1"/>
</dbReference>
<organism evidence="2 3">
    <name type="scientific">Helicobacter didelphidarum</name>
    <dbReference type="NCBI Taxonomy" id="2040648"/>
    <lineage>
        <taxon>Bacteria</taxon>
        <taxon>Pseudomonadati</taxon>
        <taxon>Campylobacterota</taxon>
        <taxon>Epsilonproteobacteria</taxon>
        <taxon>Campylobacterales</taxon>
        <taxon>Helicobacteraceae</taxon>
        <taxon>Helicobacter</taxon>
    </lineage>
</organism>
<dbReference type="Proteomes" id="UP000256379">
    <property type="component" value="Unassembled WGS sequence"/>
</dbReference>
<feature type="non-terminal residue" evidence="2">
    <location>
        <position position="1"/>
    </location>
</feature>
<keyword evidence="3" id="KW-1185">Reference proteome</keyword>
<keyword evidence="1" id="KW-1133">Transmembrane helix</keyword>